<comment type="caution">
    <text evidence="2">The sequence shown here is derived from an EMBL/GenBank/DDBJ whole genome shotgun (WGS) entry which is preliminary data.</text>
</comment>
<dbReference type="AlphaFoldDB" id="W7T692"/>
<evidence type="ECO:0000313" key="2">
    <source>
        <dbReference type="EMBL" id="EWM22505.1"/>
    </source>
</evidence>
<reference evidence="2 3" key="1">
    <citation type="journal article" date="2014" name="Mol. Plant">
        <title>Chromosome Scale Genome Assembly and Transcriptome Profiling of Nannochloropsis gaditana in Nitrogen Depletion.</title>
        <authorList>
            <person name="Corteggiani Carpinelli E."/>
            <person name="Telatin A."/>
            <person name="Vitulo N."/>
            <person name="Forcato C."/>
            <person name="D'Angelo M."/>
            <person name="Schiavon R."/>
            <person name="Vezzi A."/>
            <person name="Giacometti G.M."/>
            <person name="Morosinotto T."/>
            <person name="Valle G."/>
        </authorList>
    </citation>
    <scope>NUCLEOTIDE SEQUENCE [LARGE SCALE GENOMIC DNA]</scope>
    <source>
        <strain evidence="2 3">B-31</strain>
    </source>
</reference>
<dbReference type="EMBL" id="AZIL01002191">
    <property type="protein sequence ID" value="EWM22505.1"/>
    <property type="molecule type" value="Genomic_DNA"/>
</dbReference>
<organism evidence="2 3">
    <name type="scientific">Nannochloropsis gaditana</name>
    <dbReference type="NCBI Taxonomy" id="72520"/>
    <lineage>
        <taxon>Eukaryota</taxon>
        <taxon>Sar</taxon>
        <taxon>Stramenopiles</taxon>
        <taxon>Ochrophyta</taxon>
        <taxon>Eustigmatophyceae</taxon>
        <taxon>Eustigmatales</taxon>
        <taxon>Monodopsidaceae</taxon>
        <taxon>Nannochloropsis</taxon>
    </lineage>
</organism>
<accession>W7T692</accession>
<feature type="compositionally biased region" description="Low complexity" evidence="1">
    <location>
        <begin position="78"/>
        <end position="90"/>
    </location>
</feature>
<keyword evidence="3" id="KW-1185">Reference proteome</keyword>
<name>W7T692_9STRA</name>
<evidence type="ECO:0000256" key="1">
    <source>
        <dbReference type="SAM" id="MobiDB-lite"/>
    </source>
</evidence>
<feature type="region of interest" description="Disordered" evidence="1">
    <location>
        <begin position="59"/>
        <end position="109"/>
    </location>
</feature>
<gene>
    <name evidence="2" type="ORF">Naga_100011g87</name>
</gene>
<feature type="region of interest" description="Disordered" evidence="1">
    <location>
        <begin position="233"/>
        <end position="252"/>
    </location>
</feature>
<dbReference type="Proteomes" id="UP000019335">
    <property type="component" value="Unassembled WGS sequence"/>
</dbReference>
<feature type="compositionally biased region" description="Basic and acidic residues" evidence="1">
    <location>
        <begin position="67"/>
        <end position="76"/>
    </location>
</feature>
<protein>
    <submittedName>
        <fullName evidence="2">Uncharacterized protein</fullName>
    </submittedName>
</protein>
<sequence>MLQALVLEKTRLAASAVKEEAEERARDLLSTVGAEGVREKAMETFQAVADSVRGLRAQTEAALPGNNEERAGREAVQEPEPSALSASSPETRGSLADAPAVTSEEGESEALYPPGEIFHIQPCQSPGPAAREGSKEAGRQGAACGYELRRVRDVRFFDGIVLSSDMFSAHLLSSTRNSRARLSEQIRGGVGTLRAVQRCGRRWNEGRTTSIPSVSGVRDLRCNVKGISRSIEMPRAPNKIKSERSQPSFLGG</sequence>
<evidence type="ECO:0000313" key="3">
    <source>
        <dbReference type="Proteomes" id="UP000019335"/>
    </source>
</evidence>
<feature type="region of interest" description="Disordered" evidence="1">
    <location>
        <begin position="117"/>
        <end position="136"/>
    </location>
</feature>
<proteinExistence type="predicted"/>